<dbReference type="Pfam" id="PF00612">
    <property type="entry name" value="IQ"/>
    <property type="match status" value="1"/>
</dbReference>
<keyword evidence="3" id="KW-0969">Cilium</keyword>
<dbReference type="Proteomes" id="UP000504634">
    <property type="component" value="Unplaced"/>
</dbReference>
<protein>
    <submittedName>
        <fullName evidence="8">Uncharacterized protein LOC115624217</fullName>
    </submittedName>
</protein>
<feature type="region of interest" description="Disordered" evidence="6">
    <location>
        <begin position="258"/>
        <end position="397"/>
    </location>
</feature>
<dbReference type="InterPro" id="IPR000048">
    <property type="entry name" value="IQ_motif_EF-hand-BS"/>
</dbReference>
<dbReference type="CDD" id="cd12084">
    <property type="entry name" value="DD_RII_PKA-like"/>
    <property type="match status" value="1"/>
</dbReference>
<dbReference type="GeneID" id="115624217"/>
<dbReference type="Gene3D" id="1.20.5.190">
    <property type="match status" value="1"/>
</dbReference>
<dbReference type="SUPFAM" id="SSF47391">
    <property type="entry name" value="Dimerization-anchoring domain of cAMP-dependent PK regulatory subunit"/>
    <property type="match status" value="1"/>
</dbReference>
<accession>A0A6J2TD24</accession>
<comment type="subcellular location">
    <subcellularLocation>
        <location evidence="1">Cell projection</location>
        <location evidence="1">Cilium</location>
        <location evidence="1">Flagellum</location>
    </subcellularLocation>
</comment>
<keyword evidence="4" id="KW-0966">Cell projection</keyword>
<keyword evidence="2" id="KW-0282">Flagellum</keyword>
<evidence type="ECO:0000256" key="4">
    <source>
        <dbReference type="ARBA" id="ARBA00023273"/>
    </source>
</evidence>
<dbReference type="OrthoDB" id="26525at2759"/>
<feature type="compositionally biased region" description="Basic and acidic residues" evidence="6">
    <location>
        <begin position="333"/>
        <end position="349"/>
    </location>
</feature>
<gene>
    <name evidence="8" type="primary">LOC115624217</name>
</gene>
<sequence>MNYVIQRGKVRQQAINVPEGLPELLSDITREVLRCQPTKECLCQFIIDYLHSVIVTREKAMVAKSILDRALIKVDSIISDLCICDLSKEKTDIMAQVMEDCFRNFLEKRRCEMRRGKQLVTFQDLDLLEELLKKCNFTDDEMAMSRPAIDSAYKRFVEAYMAAAEGTQGTEILYEYFRDRELKRIEERMRHEAATTIQAAWRGYRVRSAMPVHVCTCTCMMEDVVDEEDLRRDRAARIIQRFFRSTLIREKEKLKIDPCEERPSLPTTIETDQVAQPEKTDTAVPSVVAFAPDTIGGPEEGKPEEGAEDEAAAEVQPGSQHDSHAGTQPPSQHESHHEPEPQSEAHPDSEPPPPPAEEASHEAEPPAAEEEPPVAAEESAAEAPPAEEPAPEAPPEE</sequence>
<dbReference type="InterPro" id="IPR027417">
    <property type="entry name" value="P-loop_NTPase"/>
</dbReference>
<dbReference type="PANTHER" id="PTHR14952">
    <property type="entry name" value="ROPPORIN-1-LIKE PROTEIN"/>
    <property type="match status" value="1"/>
</dbReference>
<evidence type="ECO:0000256" key="3">
    <source>
        <dbReference type="ARBA" id="ARBA00023069"/>
    </source>
</evidence>
<evidence type="ECO:0000313" key="7">
    <source>
        <dbReference type="Proteomes" id="UP000504634"/>
    </source>
</evidence>
<dbReference type="PANTHER" id="PTHR14952:SF21">
    <property type="entry name" value="IQ DOMAIN-CONTAINING PROTEIN E"/>
    <property type="match status" value="1"/>
</dbReference>
<keyword evidence="7" id="KW-1185">Reference proteome</keyword>
<dbReference type="PROSITE" id="PS50096">
    <property type="entry name" value="IQ"/>
    <property type="match status" value="1"/>
</dbReference>
<dbReference type="SUPFAM" id="SSF52540">
    <property type="entry name" value="P-loop containing nucleoside triphosphate hydrolases"/>
    <property type="match status" value="1"/>
</dbReference>
<reference evidence="8" key="1">
    <citation type="submission" date="2025-08" db="UniProtKB">
        <authorList>
            <consortium name="RefSeq"/>
        </authorList>
    </citation>
    <scope>IDENTIFICATION</scope>
    <source>
        <strain evidence="8">11010-0011.00</strain>
        <tissue evidence="8">Whole body</tissue>
    </source>
</reference>
<evidence type="ECO:0000256" key="2">
    <source>
        <dbReference type="ARBA" id="ARBA00022846"/>
    </source>
</evidence>
<name>A0A6J2TD24_DROLE</name>
<evidence type="ECO:0000256" key="1">
    <source>
        <dbReference type="ARBA" id="ARBA00004230"/>
    </source>
</evidence>
<dbReference type="RefSeq" id="XP_030374691.1">
    <property type="nucleotide sequence ID" value="XM_030518831.1"/>
</dbReference>
<dbReference type="AlphaFoldDB" id="A0A6J2TD24"/>
<dbReference type="Gene3D" id="1.20.890.10">
    <property type="entry name" value="cAMP-dependent protein kinase regulatory subunit, dimerization-anchoring domain"/>
    <property type="match status" value="1"/>
</dbReference>
<dbReference type="GO" id="GO:0031514">
    <property type="term" value="C:motile cilium"/>
    <property type="evidence" value="ECO:0007669"/>
    <property type="project" value="UniProtKB-SubCell"/>
</dbReference>
<feature type="compositionally biased region" description="Low complexity" evidence="6">
    <location>
        <begin position="373"/>
        <end position="384"/>
    </location>
</feature>
<dbReference type="CDD" id="cd23767">
    <property type="entry name" value="IQCD"/>
    <property type="match status" value="1"/>
</dbReference>
<dbReference type="SMART" id="SM00015">
    <property type="entry name" value="IQ"/>
    <property type="match status" value="2"/>
</dbReference>
<evidence type="ECO:0000256" key="5">
    <source>
        <dbReference type="ARBA" id="ARBA00035651"/>
    </source>
</evidence>
<feature type="compositionally biased region" description="Pro residues" evidence="6">
    <location>
        <begin position="386"/>
        <end position="397"/>
    </location>
</feature>
<proteinExistence type="inferred from homology"/>
<organism evidence="7 8">
    <name type="scientific">Drosophila lebanonensis</name>
    <name type="common">Fruit fly</name>
    <name type="synonym">Scaptodrosophila lebanonensis</name>
    <dbReference type="NCBI Taxonomy" id="7225"/>
    <lineage>
        <taxon>Eukaryota</taxon>
        <taxon>Metazoa</taxon>
        <taxon>Ecdysozoa</taxon>
        <taxon>Arthropoda</taxon>
        <taxon>Hexapoda</taxon>
        <taxon>Insecta</taxon>
        <taxon>Pterygota</taxon>
        <taxon>Neoptera</taxon>
        <taxon>Endopterygota</taxon>
        <taxon>Diptera</taxon>
        <taxon>Brachycera</taxon>
        <taxon>Muscomorpha</taxon>
        <taxon>Ephydroidea</taxon>
        <taxon>Drosophilidae</taxon>
        <taxon>Scaptodrosophila</taxon>
    </lineage>
</organism>
<comment type="similarity">
    <text evidence="5">Belongs to the ropporin family.</text>
</comment>
<dbReference type="CTD" id="41481"/>
<feature type="compositionally biased region" description="Polar residues" evidence="6">
    <location>
        <begin position="265"/>
        <end position="274"/>
    </location>
</feature>
<evidence type="ECO:0000313" key="8">
    <source>
        <dbReference type="RefSeq" id="XP_030374691.1"/>
    </source>
</evidence>
<evidence type="ECO:0000256" key="6">
    <source>
        <dbReference type="SAM" id="MobiDB-lite"/>
    </source>
</evidence>